<evidence type="ECO:0000256" key="1">
    <source>
        <dbReference type="SAM" id="MobiDB-lite"/>
    </source>
</evidence>
<dbReference type="Gramene" id="mRNA:HanXRQr2_Chr16g0729471">
    <property type="protein sequence ID" value="mRNA:HanXRQr2_Chr16g0729471"/>
    <property type="gene ID" value="HanXRQr2_Chr16g0729471"/>
</dbReference>
<reference evidence="2" key="2">
    <citation type="submission" date="2020-06" db="EMBL/GenBank/DDBJ databases">
        <title>Helianthus annuus Genome sequencing and assembly Release 2.</title>
        <authorList>
            <person name="Gouzy J."/>
            <person name="Langlade N."/>
            <person name="Munos S."/>
        </authorList>
    </citation>
    <scope>NUCLEOTIDE SEQUENCE</scope>
    <source>
        <tissue evidence="2">Leaves</tissue>
    </source>
</reference>
<feature type="region of interest" description="Disordered" evidence="1">
    <location>
        <begin position="125"/>
        <end position="144"/>
    </location>
</feature>
<name>A0A9K3DQE8_HELAN</name>
<protein>
    <submittedName>
        <fullName evidence="2">Uncharacterized protein</fullName>
    </submittedName>
</protein>
<gene>
    <name evidence="2" type="ORF">HanXRQr2_Chr16g0729471</name>
</gene>
<evidence type="ECO:0000313" key="3">
    <source>
        <dbReference type="Proteomes" id="UP000215914"/>
    </source>
</evidence>
<keyword evidence="3" id="KW-1185">Reference proteome</keyword>
<accession>A0A9K3DQE8</accession>
<organism evidence="2 3">
    <name type="scientific">Helianthus annuus</name>
    <name type="common">Common sunflower</name>
    <dbReference type="NCBI Taxonomy" id="4232"/>
    <lineage>
        <taxon>Eukaryota</taxon>
        <taxon>Viridiplantae</taxon>
        <taxon>Streptophyta</taxon>
        <taxon>Embryophyta</taxon>
        <taxon>Tracheophyta</taxon>
        <taxon>Spermatophyta</taxon>
        <taxon>Magnoliopsida</taxon>
        <taxon>eudicotyledons</taxon>
        <taxon>Gunneridae</taxon>
        <taxon>Pentapetalae</taxon>
        <taxon>asterids</taxon>
        <taxon>campanulids</taxon>
        <taxon>Asterales</taxon>
        <taxon>Asteraceae</taxon>
        <taxon>Asteroideae</taxon>
        <taxon>Heliantheae alliance</taxon>
        <taxon>Heliantheae</taxon>
        <taxon>Helianthus</taxon>
    </lineage>
</organism>
<dbReference type="Proteomes" id="UP000215914">
    <property type="component" value="Unassembled WGS sequence"/>
</dbReference>
<proteinExistence type="predicted"/>
<sequence length="247" mass="27982">MDSPNSLKILVSKRMIIYWSRLLEHRHFMFLYLNHAFSRTPLSLRLLLMIPLFSWLTNSGKIFTGKGLKVERQLCMLEICIGMLRWRDGPTEVPSLMKVEVVVLEDSIYGDEGFDLLTASKHNEKHETNESHVEQGLSGDSDTGDSKFNRYIAAQIEMEDAKNLFKDGWNTKNDALKNTPSATSQCHFDTKGKSKVVCGNETVSPKVKSKSDMDLDNFLTPKNKLHVHTMSLDTKGKSKVLCGQKQA</sequence>
<reference evidence="2" key="1">
    <citation type="journal article" date="2017" name="Nature">
        <title>The sunflower genome provides insights into oil metabolism, flowering and Asterid evolution.</title>
        <authorList>
            <person name="Badouin H."/>
            <person name="Gouzy J."/>
            <person name="Grassa C.J."/>
            <person name="Murat F."/>
            <person name="Staton S.E."/>
            <person name="Cottret L."/>
            <person name="Lelandais-Briere C."/>
            <person name="Owens G.L."/>
            <person name="Carrere S."/>
            <person name="Mayjonade B."/>
            <person name="Legrand L."/>
            <person name="Gill N."/>
            <person name="Kane N.C."/>
            <person name="Bowers J.E."/>
            <person name="Hubner S."/>
            <person name="Bellec A."/>
            <person name="Berard A."/>
            <person name="Berges H."/>
            <person name="Blanchet N."/>
            <person name="Boniface M.C."/>
            <person name="Brunel D."/>
            <person name="Catrice O."/>
            <person name="Chaidir N."/>
            <person name="Claudel C."/>
            <person name="Donnadieu C."/>
            <person name="Faraut T."/>
            <person name="Fievet G."/>
            <person name="Helmstetter N."/>
            <person name="King M."/>
            <person name="Knapp S.J."/>
            <person name="Lai Z."/>
            <person name="Le Paslier M.C."/>
            <person name="Lippi Y."/>
            <person name="Lorenzon L."/>
            <person name="Mandel J.R."/>
            <person name="Marage G."/>
            <person name="Marchand G."/>
            <person name="Marquand E."/>
            <person name="Bret-Mestries E."/>
            <person name="Morien E."/>
            <person name="Nambeesan S."/>
            <person name="Nguyen T."/>
            <person name="Pegot-Espagnet P."/>
            <person name="Pouilly N."/>
            <person name="Raftis F."/>
            <person name="Sallet E."/>
            <person name="Schiex T."/>
            <person name="Thomas J."/>
            <person name="Vandecasteele C."/>
            <person name="Vares D."/>
            <person name="Vear F."/>
            <person name="Vautrin S."/>
            <person name="Crespi M."/>
            <person name="Mangin B."/>
            <person name="Burke J.M."/>
            <person name="Salse J."/>
            <person name="Munos S."/>
            <person name="Vincourt P."/>
            <person name="Rieseberg L.H."/>
            <person name="Langlade N.B."/>
        </authorList>
    </citation>
    <scope>NUCLEOTIDE SEQUENCE</scope>
    <source>
        <tissue evidence="2">Leaves</tissue>
    </source>
</reference>
<dbReference type="EMBL" id="MNCJ02000331">
    <property type="protein sequence ID" value="KAF5758462.1"/>
    <property type="molecule type" value="Genomic_DNA"/>
</dbReference>
<comment type="caution">
    <text evidence="2">The sequence shown here is derived from an EMBL/GenBank/DDBJ whole genome shotgun (WGS) entry which is preliminary data.</text>
</comment>
<dbReference type="AlphaFoldDB" id="A0A9K3DQE8"/>
<evidence type="ECO:0000313" key="2">
    <source>
        <dbReference type="EMBL" id="KAF5758462.1"/>
    </source>
</evidence>